<evidence type="ECO:0000313" key="2">
    <source>
        <dbReference type="Proteomes" id="UP000054350"/>
    </source>
</evidence>
<dbReference type="InterPro" id="IPR012340">
    <property type="entry name" value="NA-bd_OB-fold"/>
</dbReference>
<dbReference type="EMBL" id="GG745368">
    <property type="protein sequence ID" value="KNE70819.1"/>
    <property type="molecule type" value="Genomic_DNA"/>
</dbReference>
<accession>A0A0L0T8B5</accession>
<dbReference type="Gene3D" id="2.40.50.140">
    <property type="entry name" value="Nucleic acid-binding proteins"/>
    <property type="match status" value="1"/>
</dbReference>
<gene>
    <name evidence="1" type="ORF">AMAG_14933</name>
</gene>
<dbReference type="VEuPathDB" id="FungiDB:AMAG_14933"/>
<evidence type="ECO:0000313" key="1">
    <source>
        <dbReference type="EMBL" id="KNE70819.1"/>
    </source>
</evidence>
<reference evidence="1 2" key="1">
    <citation type="submission" date="2009-11" db="EMBL/GenBank/DDBJ databases">
        <title>Annotation of Allomyces macrogynus ATCC 38327.</title>
        <authorList>
            <consortium name="The Broad Institute Genome Sequencing Platform"/>
            <person name="Russ C."/>
            <person name="Cuomo C."/>
            <person name="Burger G."/>
            <person name="Gray M.W."/>
            <person name="Holland P.W.H."/>
            <person name="King N."/>
            <person name="Lang F.B.F."/>
            <person name="Roger A.J."/>
            <person name="Ruiz-Trillo I."/>
            <person name="Young S.K."/>
            <person name="Zeng Q."/>
            <person name="Gargeya S."/>
            <person name="Fitzgerald M."/>
            <person name="Haas B."/>
            <person name="Abouelleil A."/>
            <person name="Alvarado L."/>
            <person name="Arachchi H.M."/>
            <person name="Berlin A."/>
            <person name="Chapman S.B."/>
            <person name="Gearin G."/>
            <person name="Goldberg J."/>
            <person name="Griggs A."/>
            <person name="Gujja S."/>
            <person name="Hansen M."/>
            <person name="Heiman D."/>
            <person name="Howarth C."/>
            <person name="Larimer J."/>
            <person name="Lui A."/>
            <person name="MacDonald P.J.P."/>
            <person name="McCowen C."/>
            <person name="Montmayeur A."/>
            <person name="Murphy C."/>
            <person name="Neiman D."/>
            <person name="Pearson M."/>
            <person name="Priest M."/>
            <person name="Roberts A."/>
            <person name="Saif S."/>
            <person name="Shea T."/>
            <person name="Sisk P."/>
            <person name="Stolte C."/>
            <person name="Sykes S."/>
            <person name="Wortman J."/>
            <person name="Nusbaum C."/>
            <person name="Birren B."/>
        </authorList>
    </citation>
    <scope>NUCLEOTIDE SEQUENCE [LARGE SCALE GENOMIC DNA]</scope>
    <source>
        <strain evidence="1 2">ATCC 38327</strain>
    </source>
</reference>
<reference evidence="2" key="2">
    <citation type="submission" date="2009-11" db="EMBL/GenBank/DDBJ databases">
        <title>The Genome Sequence of Allomyces macrogynus strain ATCC 38327.</title>
        <authorList>
            <consortium name="The Broad Institute Genome Sequencing Platform"/>
            <person name="Russ C."/>
            <person name="Cuomo C."/>
            <person name="Shea T."/>
            <person name="Young S.K."/>
            <person name="Zeng Q."/>
            <person name="Koehrsen M."/>
            <person name="Haas B."/>
            <person name="Borodovsky M."/>
            <person name="Guigo R."/>
            <person name="Alvarado L."/>
            <person name="Berlin A."/>
            <person name="Borenstein D."/>
            <person name="Chen Z."/>
            <person name="Engels R."/>
            <person name="Freedman E."/>
            <person name="Gellesch M."/>
            <person name="Goldberg J."/>
            <person name="Griggs A."/>
            <person name="Gujja S."/>
            <person name="Heiman D."/>
            <person name="Hepburn T."/>
            <person name="Howarth C."/>
            <person name="Jen D."/>
            <person name="Larson L."/>
            <person name="Lewis B."/>
            <person name="Mehta T."/>
            <person name="Park D."/>
            <person name="Pearson M."/>
            <person name="Roberts A."/>
            <person name="Saif S."/>
            <person name="Shenoy N."/>
            <person name="Sisk P."/>
            <person name="Stolte C."/>
            <person name="Sykes S."/>
            <person name="Walk T."/>
            <person name="White J."/>
            <person name="Yandava C."/>
            <person name="Burger G."/>
            <person name="Gray M.W."/>
            <person name="Holland P.W.H."/>
            <person name="King N."/>
            <person name="Lang F.B.F."/>
            <person name="Roger A.J."/>
            <person name="Ruiz-Trillo I."/>
            <person name="Lander E."/>
            <person name="Nusbaum C."/>
        </authorList>
    </citation>
    <scope>NUCLEOTIDE SEQUENCE [LARGE SCALE GENOMIC DNA]</scope>
    <source>
        <strain evidence="2">ATCC 38327</strain>
    </source>
</reference>
<name>A0A0L0T8B5_ALLM3</name>
<keyword evidence="2" id="KW-1185">Reference proteome</keyword>
<sequence>MGTVVSCLQWLPSTAAQVQDLSTLGITVPDVGTVVRAHGTIGRFRDQWQLTTAYFDVIRDPNEELLDHLLAVQLHQNLLAEVDREQDPVILESRKQQNAGVSVARMLQSRTHSGLLAFATLMQDPALLAQARAEQPQDPPEFTISAALQDLVRQGHLAPAGRPEDGVFAWQ</sequence>
<dbReference type="Proteomes" id="UP000054350">
    <property type="component" value="Unassembled WGS sequence"/>
</dbReference>
<protein>
    <submittedName>
        <fullName evidence="1">Uncharacterized protein</fullName>
    </submittedName>
</protein>
<organism evidence="1 2">
    <name type="scientific">Allomyces macrogynus (strain ATCC 38327)</name>
    <name type="common">Allomyces javanicus var. macrogynus</name>
    <dbReference type="NCBI Taxonomy" id="578462"/>
    <lineage>
        <taxon>Eukaryota</taxon>
        <taxon>Fungi</taxon>
        <taxon>Fungi incertae sedis</taxon>
        <taxon>Blastocladiomycota</taxon>
        <taxon>Blastocladiomycetes</taxon>
        <taxon>Blastocladiales</taxon>
        <taxon>Blastocladiaceae</taxon>
        <taxon>Allomyces</taxon>
    </lineage>
</organism>
<dbReference type="AlphaFoldDB" id="A0A0L0T8B5"/>
<proteinExistence type="predicted"/>